<keyword evidence="2" id="KW-1185">Reference proteome</keyword>
<accession>A0A518IKR4</accession>
<sequence>MYCKLYYYIAVHNVVYGDYFMNTNGFKRLLSHLGKACNDVPYTRRVGLFF</sequence>
<dbReference type="Proteomes" id="UP000318313">
    <property type="component" value="Chromosome"/>
</dbReference>
<dbReference type="EMBL" id="CP037452">
    <property type="protein sequence ID" value="QDV53681.1"/>
    <property type="molecule type" value="Genomic_DNA"/>
</dbReference>
<gene>
    <name evidence="1" type="ORF">Enr17x_57620</name>
</gene>
<evidence type="ECO:0000313" key="2">
    <source>
        <dbReference type="Proteomes" id="UP000318313"/>
    </source>
</evidence>
<evidence type="ECO:0000313" key="1">
    <source>
        <dbReference type="EMBL" id="QDV53681.1"/>
    </source>
</evidence>
<organism evidence="1 2">
    <name type="scientific">Gimesia fumaroli</name>
    <dbReference type="NCBI Taxonomy" id="2527976"/>
    <lineage>
        <taxon>Bacteria</taxon>
        <taxon>Pseudomonadati</taxon>
        <taxon>Planctomycetota</taxon>
        <taxon>Planctomycetia</taxon>
        <taxon>Planctomycetales</taxon>
        <taxon>Planctomycetaceae</taxon>
        <taxon>Gimesia</taxon>
    </lineage>
</organism>
<protein>
    <submittedName>
        <fullName evidence="1">Uncharacterized protein</fullName>
    </submittedName>
</protein>
<dbReference type="KEGG" id="gfm:Enr17x_57620"/>
<proteinExistence type="predicted"/>
<name>A0A518IKR4_9PLAN</name>
<dbReference type="AlphaFoldDB" id="A0A518IKR4"/>
<reference evidence="1 2" key="1">
    <citation type="submission" date="2019-03" db="EMBL/GenBank/DDBJ databases">
        <title>Deep-cultivation of Planctomycetes and their phenomic and genomic characterization uncovers novel biology.</title>
        <authorList>
            <person name="Wiegand S."/>
            <person name="Jogler M."/>
            <person name="Boedeker C."/>
            <person name="Pinto D."/>
            <person name="Vollmers J."/>
            <person name="Rivas-Marin E."/>
            <person name="Kohn T."/>
            <person name="Peeters S.H."/>
            <person name="Heuer A."/>
            <person name="Rast P."/>
            <person name="Oberbeckmann S."/>
            <person name="Bunk B."/>
            <person name="Jeske O."/>
            <person name="Meyerdierks A."/>
            <person name="Storesund J.E."/>
            <person name="Kallscheuer N."/>
            <person name="Luecker S."/>
            <person name="Lage O.M."/>
            <person name="Pohl T."/>
            <person name="Merkel B.J."/>
            <person name="Hornburger P."/>
            <person name="Mueller R.-W."/>
            <person name="Bruemmer F."/>
            <person name="Labrenz M."/>
            <person name="Spormann A.M."/>
            <person name="Op den Camp H."/>
            <person name="Overmann J."/>
            <person name="Amann R."/>
            <person name="Jetten M.S.M."/>
            <person name="Mascher T."/>
            <person name="Medema M.H."/>
            <person name="Devos D.P."/>
            <person name="Kaster A.-K."/>
            <person name="Ovreas L."/>
            <person name="Rohde M."/>
            <person name="Galperin M.Y."/>
            <person name="Jogler C."/>
        </authorList>
    </citation>
    <scope>NUCLEOTIDE SEQUENCE [LARGE SCALE GENOMIC DNA]</scope>
    <source>
        <strain evidence="1 2">Enr17</strain>
    </source>
</reference>